<evidence type="ECO:0000313" key="9">
    <source>
        <dbReference type="Proteomes" id="UP001596989"/>
    </source>
</evidence>
<dbReference type="PROSITE" id="PS51318">
    <property type="entry name" value="TAT"/>
    <property type="match status" value="1"/>
</dbReference>
<evidence type="ECO:0000256" key="6">
    <source>
        <dbReference type="SAM" id="Phobius"/>
    </source>
</evidence>
<name>A0ABW3HMY7_9BACL</name>
<dbReference type="InterPro" id="IPR014349">
    <property type="entry name" value="Rieske_Fe-S_prot"/>
</dbReference>
<dbReference type="InterPro" id="IPR006311">
    <property type="entry name" value="TAT_signal"/>
</dbReference>
<evidence type="ECO:0000313" key="8">
    <source>
        <dbReference type="EMBL" id="MFD0958838.1"/>
    </source>
</evidence>
<evidence type="ECO:0000256" key="5">
    <source>
        <dbReference type="ARBA" id="ARBA00023157"/>
    </source>
</evidence>
<protein>
    <submittedName>
        <fullName evidence="8">Rieske 2Fe-2S domain-containing protein</fullName>
    </submittedName>
</protein>
<proteinExistence type="predicted"/>
<keyword evidence="5" id="KW-1015">Disulfide bond</keyword>
<keyword evidence="6" id="KW-0472">Membrane</keyword>
<feature type="domain" description="Rieske" evidence="7">
    <location>
        <begin position="98"/>
        <end position="167"/>
    </location>
</feature>
<keyword evidence="1" id="KW-0001">2Fe-2S</keyword>
<dbReference type="Gene3D" id="2.102.10.10">
    <property type="entry name" value="Rieske [2Fe-2S] iron-sulphur domain"/>
    <property type="match status" value="1"/>
</dbReference>
<evidence type="ECO:0000256" key="4">
    <source>
        <dbReference type="ARBA" id="ARBA00023014"/>
    </source>
</evidence>
<evidence type="ECO:0000259" key="7">
    <source>
        <dbReference type="PROSITE" id="PS51296"/>
    </source>
</evidence>
<dbReference type="RefSeq" id="WP_377562641.1">
    <property type="nucleotide sequence ID" value="NZ_JBHTJZ010000005.1"/>
</dbReference>
<sequence length="178" mass="20095">MSNQEQHDAAHRPVQRKEMSRRQFLSYTLGGTTAFMMGGAVLPMVRFAVDPLLVKKGEGTFVKVVEESKITTEPLEVKFKIHQIDGWYESEPELVAWISKDAQGNIFALSPVCKHLGCTIFWNTKGQNEYDCPCHDARYSKDGKNITVANAPLDEYEVEVNKENGFVYLGPLKPNTRV</sequence>
<dbReference type="EMBL" id="JBHTJZ010000005">
    <property type="protein sequence ID" value="MFD0958838.1"/>
    <property type="molecule type" value="Genomic_DNA"/>
</dbReference>
<keyword evidence="3" id="KW-0408">Iron</keyword>
<reference evidence="9" key="1">
    <citation type="journal article" date="2019" name="Int. J. Syst. Evol. Microbiol.">
        <title>The Global Catalogue of Microorganisms (GCM) 10K type strain sequencing project: providing services to taxonomists for standard genome sequencing and annotation.</title>
        <authorList>
            <consortium name="The Broad Institute Genomics Platform"/>
            <consortium name="The Broad Institute Genome Sequencing Center for Infectious Disease"/>
            <person name="Wu L."/>
            <person name="Ma J."/>
        </authorList>
    </citation>
    <scope>NUCLEOTIDE SEQUENCE [LARGE SCALE GENOMIC DNA]</scope>
    <source>
        <strain evidence="9">CCUG 59129</strain>
    </source>
</reference>
<dbReference type="PROSITE" id="PS51296">
    <property type="entry name" value="RIESKE"/>
    <property type="match status" value="1"/>
</dbReference>
<evidence type="ECO:0000256" key="1">
    <source>
        <dbReference type="ARBA" id="ARBA00022714"/>
    </source>
</evidence>
<keyword evidence="2" id="KW-0479">Metal-binding</keyword>
<dbReference type="Pfam" id="PF00355">
    <property type="entry name" value="Rieske"/>
    <property type="match status" value="1"/>
</dbReference>
<comment type="caution">
    <text evidence="8">The sequence shown here is derived from an EMBL/GenBank/DDBJ whole genome shotgun (WGS) entry which is preliminary data.</text>
</comment>
<dbReference type="PANTHER" id="PTHR10134">
    <property type="entry name" value="CYTOCHROME B-C1 COMPLEX SUBUNIT RIESKE, MITOCHONDRIAL"/>
    <property type="match status" value="1"/>
</dbReference>
<dbReference type="InterPro" id="IPR036922">
    <property type="entry name" value="Rieske_2Fe-2S_sf"/>
</dbReference>
<evidence type="ECO:0000256" key="3">
    <source>
        <dbReference type="ARBA" id="ARBA00023004"/>
    </source>
</evidence>
<feature type="transmembrane region" description="Helical" evidence="6">
    <location>
        <begin position="24"/>
        <end position="45"/>
    </location>
</feature>
<organism evidence="8 9">
    <name type="scientific">Paenibacillus chungangensis</name>
    <dbReference type="NCBI Taxonomy" id="696535"/>
    <lineage>
        <taxon>Bacteria</taxon>
        <taxon>Bacillati</taxon>
        <taxon>Bacillota</taxon>
        <taxon>Bacilli</taxon>
        <taxon>Bacillales</taxon>
        <taxon>Paenibacillaceae</taxon>
        <taxon>Paenibacillus</taxon>
    </lineage>
</organism>
<keyword evidence="4" id="KW-0411">Iron-sulfur</keyword>
<dbReference type="InterPro" id="IPR017941">
    <property type="entry name" value="Rieske_2Fe-2S"/>
</dbReference>
<gene>
    <name evidence="8" type="ORF">ACFQ2I_05480</name>
</gene>
<keyword evidence="6" id="KW-1133">Transmembrane helix</keyword>
<dbReference type="SUPFAM" id="SSF50022">
    <property type="entry name" value="ISP domain"/>
    <property type="match status" value="1"/>
</dbReference>
<dbReference type="Proteomes" id="UP001596989">
    <property type="component" value="Unassembled WGS sequence"/>
</dbReference>
<keyword evidence="9" id="KW-1185">Reference proteome</keyword>
<evidence type="ECO:0000256" key="2">
    <source>
        <dbReference type="ARBA" id="ARBA00022723"/>
    </source>
</evidence>
<keyword evidence="6" id="KW-0812">Transmembrane</keyword>
<accession>A0ABW3HMY7</accession>